<gene>
    <name evidence="2" type="ORF">SAMN04488542_11135</name>
</gene>
<evidence type="ECO:0000256" key="1">
    <source>
        <dbReference type="SAM" id="Coils"/>
    </source>
</evidence>
<proteinExistence type="predicted"/>
<dbReference type="SUPFAM" id="SSF53756">
    <property type="entry name" value="UDP-Glycosyltransferase/glycogen phosphorylase"/>
    <property type="match status" value="1"/>
</dbReference>
<dbReference type="OrthoDB" id="9816424at2"/>
<dbReference type="RefSeq" id="WP_091229822.1">
    <property type="nucleotide sequence ID" value="NZ_FNBG01000011.1"/>
</dbReference>
<feature type="coiled-coil region" evidence="1">
    <location>
        <begin position="468"/>
        <end position="559"/>
    </location>
</feature>
<organism evidence="2 3">
    <name type="scientific">Fontibacillus panacisegetis</name>
    <dbReference type="NCBI Taxonomy" id="670482"/>
    <lineage>
        <taxon>Bacteria</taxon>
        <taxon>Bacillati</taxon>
        <taxon>Bacillota</taxon>
        <taxon>Bacilli</taxon>
        <taxon>Bacillales</taxon>
        <taxon>Paenibacillaceae</taxon>
        <taxon>Fontibacillus</taxon>
    </lineage>
</organism>
<evidence type="ECO:0000313" key="2">
    <source>
        <dbReference type="EMBL" id="SDF45774.1"/>
    </source>
</evidence>
<dbReference type="AlphaFoldDB" id="A0A1G7L905"/>
<protein>
    <submittedName>
        <fullName evidence="2">Uncharacterized protein</fullName>
    </submittedName>
</protein>
<dbReference type="InterPro" id="IPR027417">
    <property type="entry name" value="P-loop_NTPase"/>
</dbReference>
<accession>A0A1G7L905</accession>
<dbReference type="Proteomes" id="UP000198972">
    <property type="component" value="Unassembled WGS sequence"/>
</dbReference>
<evidence type="ECO:0000313" key="3">
    <source>
        <dbReference type="Proteomes" id="UP000198972"/>
    </source>
</evidence>
<keyword evidence="1" id="KW-0175">Coiled coil</keyword>
<dbReference type="STRING" id="670482.SAMN04488542_11135"/>
<name>A0A1G7L905_9BACL</name>
<reference evidence="2 3" key="1">
    <citation type="submission" date="2016-10" db="EMBL/GenBank/DDBJ databases">
        <authorList>
            <person name="de Groot N.N."/>
        </authorList>
    </citation>
    <scope>NUCLEOTIDE SEQUENCE [LARGE SCALE GENOMIC DNA]</scope>
    <source>
        <strain evidence="2 3">DSM 28129</strain>
    </source>
</reference>
<keyword evidence="3" id="KW-1185">Reference proteome</keyword>
<dbReference type="Gene3D" id="3.40.50.300">
    <property type="entry name" value="P-loop containing nucleotide triphosphate hydrolases"/>
    <property type="match status" value="1"/>
</dbReference>
<sequence length="1044" mass="119948">MSARSKAIVILGMHRSGTSLLAKTIKSLGVYIGRDEEMIGPREDNPEGFWEHSEIVDVHEKLLGNLSSSWDTTKPLPAEWWLSEEVVSYRSQIKDIVTGNFSNRAVWGFKDPRTCLLLPLWKSVFQELDIEPIYIICLRNPLNVAASLQKRDRFTNEKSMALWTLYVMSSLYYTIDERRMVVSYDRLLEQPVETGERISHFLNIPYNGTERDLMSSLPNSGLRHGNYSLSELRQSQSVLPIVKQIYQLCLSGEDDDYNFNGTDLNASVVSIYNNLEQSAQLLNHERACRVQFYWSGADGQFSEENSSYITVNKSGKLDSYQIRIKEDFGSSLRISLARELAMIKCSKLKLAQGEKEIDLLQSGMVEYVDFLTLSNHDAEKDSIIGITIGDEPQWVIKKLPPLQGMVTLLIDISCSSKLNEELVTRLQQQRTSEEDILAAIQAMTEQNEQLHIINAKHEETTRITVDQLQMANAEKETLRLAADQLEMRLELQIKELQLLNAEKEETIRLAANQLEKQLETLELLCEERQTLEAKHMSLNQELQAENDELKARVQVKDNKLPRSDQFLLMRQKDQEIEQYRREIAIYTGSMSWRVTMPLRLLGDTARASKRRAKMLVKRMLKWYAIQHNKLTRATGLTGRLSYKKYALIISHTNYLESMGGTEKYIYEQASHLAYNDVGVIQIYPAQSYSLLDNKEGTYYGVVADGQFKGFHSIGEIVNWLSKLHIQLKMLYTHHLLNWQVSDYLTLYNQAQNQFSFVHTMFMHDFFVLCSSYHMMYEPKTEFSVKQAGERRSCISEIVASSACGKEAAICQSCRYSYQLSEWRQAFQAVLDNADQIVVPSIFVKDTVSAVYRDIADKITVKGHLIFNKQTIVFKPKPTERKLKIAYLGYKMDNKGWQLWERLYKDESLRQSYEFHHAGSQEDYADHVVMHQYSFINDGKMAAPNLLIKHDIDLVLLWSIVPESYSYTLQEAIAAGIPVLTSPKSGNIAATIDLHPELGKVLHSEEQLLAFLANTEKVKCYVSGERARYTLEYNHLSLTKEELQS</sequence>
<dbReference type="SUPFAM" id="SSF52540">
    <property type="entry name" value="P-loop containing nucleoside triphosphate hydrolases"/>
    <property type="match status" value="1"/>
</dbReference>
<dbReference type="EMBL" id="FNBG01000011">
    <property type="protein sequence ID" value="SDF45774.1"/>
    <property type="molecule type" value="Genomic_DNA"/>
</dbReference>